<dbReference type="GO" id="GO:0008417">
    <property type="term" value="F:fucosyltransferase activity"/>
    <property type="evidence" value="ECO:0007669"/>
    <property type="project" value="InterPro"/>
</dbReference>
<dbReference type="Pfam" id="PF17039">
    <property type="entry name" value="Glyco_tran_10_N"/>
    <property type="match status" value="1"/>
</dbReference>
<dbReference type="GO" id="GO:0032580">
    <property type="term" value="C:Golgi cisterna membrane"/>
    <property type="evidence" value="ECO:0007669"/>
    <property type="project" value="UniProtKB-SubCell"/>
</dbReference>
<keyword evidence="4 12" id="KW-0328">Glycosyltransferase</keyword>
<dbReference type="PANTHER" id="PTHR48438">
    <property type="entry name" value="ALPHA-(1,3)-FUCOSYLTRANSFERASE C-RELATED"/>
    <property type="match status" value="1"/>
</dbReference>
<dbReference type="UniPathway" id="UPA00378"/>
<evidence type="ECO:0000259" key="14">
    <source>
        <dbReference type="Pfam" id="PF00852"/>
    </source>
</evidence>
<evidence type="ECO:0000256" key="9">
    <source>
        <dbReference type="ARBA" id="ARBA00023034"/>
    </source>
</evidence>
<keyword evidence="10" id="KW-0472">Membrane</keyword>
<dbReference type="Gene3D" id="3.40.50.11660">
    <property type="entry name" value="Glycosyl transferase family 10, C-terminal domain"/>
    <property type="match status" value="1"/>
</dbReference>
<evidence type="ECO:0000256" key="12">
    <source>
        <dbReference type="RuleBase" id="RU003832"/>
    </source>
</evidence>
<evidence type="ECO:0000256" key="11">
    <source>
        <dbReference type="ARBA" id="ARBA00023180"/>
    </source>
</evidence>
<dbReference type="Pfam" id="PF00852">
    <property type="entry name" value="Glyco_transf_10"/>
    <property type="match status" value="1"/>
</dbReference>
<evidence type="ECO:0000256" key="13">
    <source>
        <dbReference type="SAM" id="SignalP"/>
    </source>
</evidence>
<reference evidence="16" key="1">
    <citation type="submission" date="2021-11" db="EMBL/GenBank/DDBJ databases">
        <authorList>
            <person name="Schell T."/>
        </authorList>
    </citation>
    <scope>NUCLEOTIDE SEQUENCE</scope>
    <source>
        <strain evidence="16">M5</strain>
    </source>
</reference>
<protein>
    <recommendedName>
        <fullName evidence="12">Fucosyltransferase</fullName>
        <ecNumber evidence="12">2.4.1.-</ecNumber>
    </recommendedName>
</protein>
<evidence type="ECO:0000313" key="16">
    <source>
        <dbReference type="EMBL" id="CAH0101367.1"/>
    </source>
</evidence>
<comment type="pathway">
    <text evidence="2">Protein modification; protein glycosylation.</text>
</comment>
<evidence type="ECO:0000256" key="7">
    <source>
        <dbReference type="ARBA" id="ARBA00022968"/>
    </source>
</evidence>
<dbReference type="EC" id="2.4.1.-" evidence="12"/>
<dbReference type="PANTHER" id="PTHR48438:SF1">
    <property type="entry name" value="ALPHA-(1,3)-FUCOSYLTRANSFERASE C-RELATED"/>
    <property type="match status" value="1"/>
</dbReference>
<dbReference type="InterPro" id="IPR038577">
    <property type="entry name" value="GT10-like_C_sf"/>
</dbReference>
<evidence type="ECO:0000256" key="1">
    <source>
        <dbReference type="ARBA" id="ARBA00004447"/>
    </source>
</evidence>
<evidence type="ECO:0000256" key="5">
    <source>
        <dbReference type="ARBA" id="ARBA00022679"/>
    </source>
</evidence>
<keyword evidence="9 12" id="KW-0333">Golgi apparatus</keyword>
<feature type="domain" description="Fucosyltransferase C-terminal" evidence="14">
    <location>
        <begin position="222"/>
        <end position="394"/>
    </location>
</feature>
<keyword evidence="17" id="KW-1185">Reference proteome</keyword>
<comment type="caution">
    <text evidence="16">The sequence shown here is derived from an EMBL/GenBank/DDBJ whole genome shotgun (WGS) entry which is preliminary data.</text>
</comment>
<feature type="chain" id="PRO_5035156187" description="Fucosyltransferase" evidence="13">
    <location>
        <begin position="43"/>
        <end position="406"/>
    </location>
</feature>
<proteinExistence type="inferred from homology"/>
<dbReference type="InterPro" id="IPR055270">
    <property type="entry name" value="Glyco_tran_10_C"/>
</dbReference>
<comment type="subcellular location">
    <subcellularLocation>
        <location evidence="1 12">Golgi apparatus</location>
        <location evidence="1 12">Golgi stack membrane</location>
        <topology evidence="1 12">Single-pass type II membrane protein</topology>
    </subcellularLocation>
</comment>
<accession>A0A8J2WH38</accession>
<evidence type="ECO:0000313" key="17">
    <source>
        <dbReference type="Proteomes" id="UP000789390"/>
    </source>
</evidence>
<dbReference type="Proteomes" id="UP000789390">
    <property type="component" value="Unassembled WGS sequence"/>
</dbReference>
<evidence type="ECO:0000256" key="2">
    <source>
        <dbReference type="ARBA" id="ARBA00004922"/>
    </source>
</evidence>
<keyword evidence="7" id="KW-0735">Signal-anchor</keyword>
<evidence type="ECO:0000256" key="8">
    <source>
        <dbReference type="ARBA" id="ARBA00022989"/>
    </source>
</evidence>
<dbReference type="SUPFAM" id="SSF53756">
    <property type="entry name" value="UDP-Glycosyltransferase/glycogen phosphorylase"/>
    <property type="match status" value="1"/>
</dbReference>
<gene>
    <name evidence="16" type="ORF">DGAL_LOCUS3698</name>
</gene>
<keyword evidence="6 12" id="KW-0812">Transmembrane</keyword>
<evidence type="ECO:0000256" key="4">
    <source>
        <dbReference type="ARBA" id="ARBA00022676"/>
    </source>
</evidence>
<name>A0A8J2WH38_9CRUS</name>
<evidence type="ECO:0000259" key="15">
    <source>
        <dbReference type="Pfam" id="PF17039"/>
    </source>
</evidence>
<keyword evidence="5 12" id="KW-0808">Transferase</keyword>
<organism evidence="16 17">
    <name type="scientific">Daphnia galeata</name>
    <dbReference type="NCBI Taxonomy" id="27404"/>
    <lineage>
        <taxon>Eukaryota</taxon>
        <taxon>Metazoa</taxon>
        <taxon>Ecdysozoa</taxon>
        <taxon>Arthropoda</taxon>
        <taxon>Crustacea</taxon>
        <taxon>Branchiopoda</taxon>
        <taxon>Diplostraca</taxon>
        <taxon>Cladocera</taxon>
        <taxon>Anomopoda</taxon>
        <taxon>Daphniidae</taxon>
        <taxon>Daphnia</taxon>
    </lineage>
</organism>
<feature type="signal peptide" evidence="13">
    <location>
        <begin position="1"/>
        <end position="42"/>
    </location>
</feature>
<dbReference type="AlphaFoldDB" id="A0A8J2WH38"/>
<keyword evidence="11" id="KW-0325">Glycoprotein</keyword>
<dbReference type="InterPro" id="IPR031481">
    <property type="entry name" value="Glyco_tran_10_N"/>
</dbReference>
<comment type="similarity">
    <text evidence="3 12">Belongs to the glycosyltransferase 10 family.</text>
</comment>
<keyword evidence="8" id="KW-1133">Transmembrane helix</keyword>
<evidence type="ECO:0000256" key="3">
    <source>
        <dbReference type="ARBA" id="ARBA00008919"/>
    </source>
</evidence>
<dbReference type="EMBL" id="CAKKLH010000057">
    <property type="protein sequence ID" value="CAH0101367.1"/>
    <property type="molecule type" value="Genomic_DNA"/>
</dbReference>
<keyword evidence="13" id="KW-0732">Signal</keyword>
<dbReference type="OrthoDB" id="427096at2759"/>
<sequence>MSERVSSYSCWLPPQILATLWRRKHKLLILLLCYLFLIGVRQLESNPDRVIEIENNVIPNTDSYKQEEVSTSPTLKTILYWNSFFGFKDFMFGFQQQPFIDAKCPVSTCYLTDDRTLFNQSDVVIFSIQGLNLTDLPSYRFSRQRFVFYEMESPATTDPLPLLHNLTRYGFFNWTMTYRLDSDILNRDAYGVVVPVGNSTLSSEYPRRGAGPSRNYSPVNISGKKKLAAWFVSNCVTSSHRENYVKELVKYIPVDIYGKCGNLTCADQTRGREMVRDDYKFYIGFENSLCTDYVTEKLMVGFFYDAVPIVRGGVDYTLFAPPHSFIDVNDFASPKQLADYILLLNETDSLYVRYFDWKRDFTVELYQKRGWCRLCELANDDTLPSRVYEDIYQWWVDDPVKCNLPQ</sequence>
<feature type="domain" description="Fucosyltransferase N-terminal" evidence="15">
    <location>
        <begin position="76"/>
        <end position="185"/>
    </location>
</feature>
<evidence type="ECO:0000256" key="6">
    <source>
        <dbReference type="ARBA" id="ARBA00022692"/>
    </source>
</evidence>
<dbReference type="InterPro" id="IPR001503">
    <property type="entry name" value="Glyco_trans_10"/>
</dbReference>
<evidence type="ECO:0000256" key="10">
    <source>
        <dbReference type="ARBA" id="ARBA00023136"/>
    </source>
</evidence>
<dbReference type="FunFam" id="3.40.50.11660:FF:000004">
    <property type="entry name" value="Glycoprotein 3-alpha-L-fucosyltransferase A"/>
    <property type="match status" value="1"/>
</dbReference>